<comment type="similarity">
    <text evidence="1">Belongs to the AfsR/DnrI/RedD regulatory family.</text>
</comment>
<dbReference type="InterPro" id="IPR029058">
    <property type="entry name" value="AB_hydrolase_fold"/>
</dbReference>
<evidence type="ECO:0000256" key="2">
    <source>
        <dbReference type="ARBA" id="ARBA00023125"/>
    </source>
</evidence>
<dbReference type="GO" id="GO:0003677">
    <property type="term" value="F:DNA binding"/>
    <property type="evidence" value="ECO:0007669"/>
    <property type="project" value="UniProtKB-UniRule"/>
</dbReference>
<dbReference type="AlphaFoldDB" id="A0A895YS43"/>
<dbReference type="Gene3D" id="1.25.40.10">
    <property type="entry name" value="Tetratricopeptide repeat domain"/>
    <property type="match status" value="1"/>
</dbReference>
<evidence type="ECO:0000256" key="1">
    <source>
        <dbReference type="ARBA" id="ARBA00005820"/>
    </source>
</evidence>
<dbReference type="SMART" id="SM00862">
    <property type="entry name" value="Trans_reg_C"/>
    <property type="match status" value="1"/>
</dbReference>
<dbReference type="InterPro" id="IPR027417">
    <property type="entry name" value="P-loop_NTPase"/>
</dbReference>
<dbReference type="CDD" id="cd15831">
    <property type="entry name" value="BTAD"/>
    <property type="match status" value="1"/>
</dbReference>
<dbReference type="RefSeq" id="WP_239679073.1">
    <property type="nucleotide sequence ID" value="NZ_CP070499.1"/>
</dbReference>
<dbReference type="GO" id="GO:0016787">
    <property type="term" value="F:hydrolase activity"/>
    <property type="evidence" value="ECO:0007669"/>
    <property type="project" value="UniProtKB-KW"/>
</dbReference>
<dbReference type="KEGG" id="nhy:JQS43_11435"/>
<evidence type="ECO:0000313" key="6">
    <source>
        <dbReference type="EMBL" id="QSB16838.1"/>
    </source>
</evidence>
<evidence type="ECO:0000259" key="5">
    <source>
        <dbReference type="PROSITE" id="PS51755"/>
    </source>
</evidence>
<dbReference type="Pfam" id="PF03704">
    <property type="entry name" value="BTAD"/>
    <property type="match status" value="1"/>
</dbReference>
<dbReference type="Pfam" id="PF25872">
    <property type="entry name" value="HTH_77"/>
    <property type="match status" value="1"/>
</dbReference>
<dbReference type="InterPro" id="IPR016032">
    <property type="entry name" value="Sig_transdc_resp-reg_C-effctor"/>
</dbReference>
<keyword evidence="7" id="KW-1185">Reference proteome</keyword>
<dbReference type="GO" id="GO:0043531">
    <property type="term" value="F:ADP binding"/>
    <property type="evidence" value="ECO:0007669"/>
    <property type="project" value="InterPro"/>
</dbReference>
<dbReference type="SUPFAM" id="SSF52540">
    <property type="entry name" value="P-loop containing nucleoside triphosphate hydrolases"/>
    <property type="match status" value="1"/>
</dbReference>
<dbReference type="Pfam" id="PF12697">
    <property type="entry name" value="Abhydrolase_6"/>
    <property type="match status" value="1"/>
</dbReference>
<dbReference type="InterPro" id="IPR058852">
    <property type="entry name" value="HTH_77"/>
</dbReference>
<dbReference type="SUPFAM" id="SSF46894">
    <property type="entry name" value="C-terminal effector domain of the bipartite response regulators"/>
    <property type="match status" value="1"/>
</dbReference>
<accession>A0A895YS43</accession>
<dbReference type="InterPro" id="IPR011990">
    <property type="entry name" value="TPR-like_helical_dom_sf"/>
</dbReference>
<dbReference type="PANTHER" id="PTHR47691:SF3">
    <property type="entry name" value="HTH-TYPE TRANSCRIPTIONAL REGULATOR RV0890C-RELATED"/>
    <property type="match status" value="1"/>
</dbReference>
<dbReference type="Gene3D" id="3.40.50.1820">
    <property type="entry name" value="alpha/beta hydrolase"/>
    <property type="match status" value="1"/>
</dbReference>
<protein>
    <submittedName>
        <fullName evidence="6">Alpha/beta fold hydrolase</fullName>
    </submittedName>
</protein>
<feature type="region of interest" description="Disordered" evidence="4">
    <location>
        <begin position="251"/>
        <end position="271"/>
    </location>
</feature>
<dbReference type="GO" id="GO:0006355">
    <property type="term" value="P:regulation of DNA-templated transcription"/>
    <property type="evidence" value="ECO:0007669"/>
    <property type="project" value="InterPro"/>
</dbReference>
<dbReference type="EMBL" id="CP070499">
    <property type="protein sequence ID" value="QSB16838.1"/>
    <property type="molecule type" value="Genomic_DNA"/>
</dbReference>
<dbReference type="InterPro" id="IPR036388">
    <property type="entry name" value="WH-like_DNA-bd_sf"/>
</dbReference>
<evidence type="ECO:0000256" key="3">
    <source>
        <dbReference type="PROSITE-ProRule" id="PRU01091"/>
    </source>
</evidence>
<gene>
    <name evidence="6" type="ORF">JQS43_11435</name>
</gene>
<dbReference type="SUPFAM" id="SSF48452">
    <property type="entry name" value="TPR-like"/>
    <property type="match status" value="1"/>
</dbReference>
<keyword evidence="6" id="KW-0378">Hydrolase</keyword>
<dbReference type="PRINTS" id="PR00364">
    <property type="entry name" value="DISEASERSIST"/>
</dbReference>
<dbReference type="GO" id="GO:0000160">
    <property type="term" value="P:phosphorelay signal transduction system"/>
    <property type="evidence" value="ECO:0007669"/>
    <property type="project" value="InterPro"/>
</dbReference>
<feature type="compositionally biased region" description="Polar residues" evidence="4">
    <location>
        <begin position="262"/>
        <end position="271"/>
    </location>
</feature>
<feature type="domain" description="OmpR/PhoB-type" evidence="5">
    <location>
        <begin position="1"/>
        <end position="97"/>
    </location>
</feature>
<evidence type="ECO:0000313" key="7">
    <source>
        <dbReference type="Proteomes" id="UP000662857"/>
    </source>
</evidence>
<dbReference type="PANTHER" id="PTHR47691">
    <property type="entry name" value="REGULATOR-RELATED"/>
    <property type="match status" value="1"/>
</dbReference>
<sequence>MLRFGVLGPLAVWTASGEPVAVAERKVRALLADLLVHVGQPVSASRLIDDLWGEQLPENPTSTLQTRVSQLRRALAGAAPEGRELVAWQPPGYLLRAAPEAVDAGQFRALVGRARAAGDPQTRAARLADALALWRGPAYADFAHQPFARAAIDRLTEEWLAAREEQAQARLALGEHTELIGELGSLVTQHPLRQRLRSAYMLALYRAGRHGEALETYGELRDQLADQLGLDPDAELTALRQAILRQEPRLAAPPAEPCRSAAPSNNLPTPLTNLVGREEAVAEVRSRLAADRLVTLTGPGGVGKTRLAVEVAHQLVDGYDDGVWLIELATIEQRAGAAGPASSHGPGMAAGLVRLISTALRLDDRALGPAEDVDELVDALAEVLREQRSLLVLDNCEHVIGPVASLTALLLRAAPGLRVLATSREPLGIPGEVRWEVAPLALPDPTAREPTTLATSSAVQLFVARAAAATAGFRLTPANADAVAGICQRLDGIPLALELAATRVNGLGVHEVASRLDDRFRLLSAGLRGVPARQQTLQAVIGWSWGLLAAAERAVLRRLALHPDSFTSTAAEAICADHELVASEVPQLLARLVDRSLVVRVEGPAGIRYRLLESVGAYGLEQLHAAGEFTPVLQRHIAYYTGLSTETEPSLYGHGPLFEYLREVPEQPAATPAAPPPATSTIHTVRSSDGTLIAYEQSGAGSPVVLVGGALNDRSSFAPLVTWLASRFTVVTYDRRGRGASGDNPPYAVARELEDLHAIVRELDEPVYAVGFSSGAVLAVEAALAEVDLAGLALIEPPFILDGSRKPMPADFVDQLDRLVAAGRRGDAVELFLTEAVEMPVEIVAPMRSAPTWAALEAVAHTIRYDLAAMGDFRPPARWAALPTPVLVITGTESARWRQHAAKEVAQLFRHGRHRILAGRSHEAAPEVIGPILAELFSPG</sequence>
<feature type="DNA-binding region" description="OmpR/PhoB-type" evidence="3">
    <location>
        <begin position="1"/>
        <end position="97"/>
    </location>
</feature>
<organism evidence="6 7">
    <name type="scientific">Natronosporangium hydrolyticum</name>
    <dbReference type="NCBI Taxonomy" id="2811111"/>
    <lineage>
        <taxon>Bacteria</taxon>
        <taxon>Bacillati</taxon>
        <taxon>Actinomycetota</taxon>
        <taxon>Actinomycetes</taxon>
        <taxon>Micromonosporales</taxon>
        <taxon>Micromonosporaceae</taxon>
        <taxon>Natronosporangium</taxon>
    </lineage>
</organism>
<dbReference type="Pfam" id="PF00486">
    <property type="entry name" value="Trans_reg_C"/>
    <property type="match status" value="1"/>
</dbReference>
<dbReference type="SMART" id="SM01043">
    <property type="entry name" value="BTAD"/>
    <property type="match status" value="1"/>
</dbReference>
<dbReference type="Gene3D" id="1.10.10.10">
    <property type="entry name" value="Winged helix-like DNA-binding domain superfamily/Winged helix DNA-binding domain"/>
    <property type="match status" value="1"/>
</dbReference>
<name>A0A895YS43_9ACTN</name>
<dbReference type="InterPro" id="IPR000073">
    <property type="entry name" value="AB_hydrolase_1"/>
</dbReference>
<dbReference type="SUPFAM" id="SSF53474">
    <property type="entry name" value="alpha/beta-Hydrolases"/>
    <property type="match status" value="1"/>
</dbReference>
<keyword evidence="2 3" id="KW-0238">DNA-binding</keyword>
<dbReference type="PROSITE" id="PS51755">
    <property type="entry name" value="OMPR_PHOB"/>
    <property type="match status" value="1"/>
</dbReference>
<dbReference type="Proteomes" id="UP000662857">
    <property type="component" value="Chromosome"/>
</dbReference>
<dbReference type="Gene3D" id="3.40.50.300">
    <property type="entry name" value="P-loop containing nucleotide triphosphate hydrolases"/>
    <property type="match status" value="1"/>
</dbReference>
<dbReference type="InterPro" id="IPR005158">
    <property type="entry name" value="BTAD"/>
</dbReference>
<reference evidence="6" key="1">
    <citation type="submission" date="2021-02" db="EMBL/GenBank/DDBJ databases">
        <title>Natrosporangium hydrolyticum gen. nov., sp. nov, a haloalkaliphilic actinobacterium from a soda solonchak soil.</title>
        <authorList>
            <person name="Sorokin D.Y."/>
            <person name="Khijniak T.V."/>
            <person name="Zakharycheva A.P."/>
            <person name="Boueva O.V."/>
            <person name="Ariskina E.V."/>
            <person name="Hahnke R.L."/>
            <person name="Bunk B."/>
            <person name="Sproer C."/>
            <person name="Schumann P."/>
            <person name="Evtushenko L.I."/>
            <person name="Kublanov I.V."/>
        </authorList>
    </citation>
    <scope>NUCLEOTIDE SEQUENCE</scope>
    <source>
        <strain evidence="6">DSM 106523</strain>
    </source>
</reference>
<proteinExistence type="inferred from homology"/>
<evidence type="ECO:0000256" key="4">
    <source>
        <dbReference type="SAM" id="MobiDB-lite"/>
    </source>
</evidence>
<dbReference type="InterPro" id="IPR001867">
    <property type="entry name" value="OmpR/PhoB-type_DNA-bd"/>
</dbReference>